<protein>
    <recommendedName>
        <fullName evidence="2">F-box domain-containing protein</fullName>
    </recommendedName>
</protein>
<dbReference type="InterPro" id="IPR036047">
    <property type="entry name" value="F-box-like_dom_sf"/>
</dbReference>
<accession>A0A034WCJ1</accession>
<dbReference type="SUPFAM" id="SSF81383">
    <property type="entry name" value="F-box domain"/>
    <property type="match status" value="1"/>
</dbReference>
<dbReference type="SMART" id="SM00256">
    <property type="entry name" value="FBOX"/>
    <property type="match status" value="1"/>
</dbReference>
<evidence type="ECO:0000256" key="1">
    <source>
        <dbReference type="SAM" id="MobiDB-lite"/>
    </source>
</evidence>
<evidence type="ECO:0000259" key="2">
    <source>
        <dbReference type="PROSITE" id="PS50181"/>
    </source>
</evidence>
<dbReference type="InterPro" id="IPR001810">
    <property type="entry name" value="F-box_dom"/>
</dbReference>
<feature type="region of interest" description="Disordered" evidence="1">
    <location>
        <begin position="1"/>
        <end position="40"/>
    </location>
</feature>
<feature type="region of interest" description="Disordered" evidence="1">
    <location>
        <begin position="318"/>
        <end position="436"/>
    </location>
</feature>
<dbReference type="Pfam" id="PF00646">
    <property type="entry name" value="F-box"/>
    <property type="match status" value="1"/>
</dbReference>
<dbReference type="RefSeq" id="XP_011209472.2">
    <property type="nucleotide sequence ID" value="XM_011211170.4"/>
</dbReference>
<feature type="compositionally biased region" description="Basic and acidic residues" evidence="1">
    <location>
        <begin position="1"/>
        <end position="10"/>
    </location>
</feature>
<dbReference type="KEGG" id="bdr:105230410"/>
<proteinExistence type="predicted"/>
<reference evidence="3" key="1">
    <citation type="journal article" date="2014" name="BMC Genomics">
        <title>Characterizing the developmental transcriptome of the oriental fruit fly, Bactrocera dorsalis (Diptera: Tephritidae) through comparative genomic analysis with Drosophila melanogaster utilizing modENCODE datasets.</title>
        <authorList>
            <person name="Geib S.M."/>
            <person name="Calla B."/>
            <person name="Hall B."/>
            <person name="Hou S."/>
            <person name="Manoukis N.C."/>
        </authorList>
    </citation>
    <scope>NUCLEOTIDE SEQUENCE</scope>
    <source>
        <strain evidence="3">Punador</strain>
    </source>
</reference>
<dbReference type="EMBL" id="GAKP01007107">
    <property type="protein sequence ID" value="JAC51845.1"/>
    <property type="molecule type" value="Transcribed_RNA"/>
</dbReference>
<organism evidence="3">
    <name type="scientific">Bactrocera dorsalis</name>
    <name type="common">Oriental fruit fly</name>
    <name type="synonym">Dacus dorsalis</name>
    <dbReference type="NCBI Taxonomy" id="27457"/>
    <lineage>
        <taxon>Eukaryota</taxon>
        <taxon>Metazoa</taxon>
        <taxon>Ecdysozoa</taxon>
        <taxon>Arthropoda</taxon>
        <taxon>Hexapoda</taxon>
        <taxon>Insecta</taxon>
        <taxon>Pterygota</taxon>
        <taxon>Neoptera</taxon>
        <taxon>Endopterygota</taxon>
        <taxon>Diptera</taxon>
        <taxon>Brachycera</taxon>
        <taxon>Muscomorpha</taxon>
        <taxon>Tephritoidea</taxon>
        <taxon>Tephritidae</taxon>
        <taxon>Bactrocera</taxon>
        <taxon>Bactrocera</taxon>
    </lineage>
</organism>
<dbReference type="PROSITE" id="PS50181">
    <property type="entry name" value="FBOX"/>
    <property type="match status" value="1"/>
</dbReference>
<dbReference type="AlphaFoldDB" id="A0A034WCJ1"/>
<feature type="compositionally biased region" description="Low complexity" evidence="1">
    <location>
        <begin position="380"/>
        <end position="410"/>
    </location>
</feature>
<feature type="compositionally biased region" description="Polar residues" evidence="1">
    <location>
        <begin position="349"/>
        <end position="365"/>
    </location>
</feature>
<evidence type="ECO:0000313" key="3">
    <source>
        <dbReference type="EMBL" id="JAC51845.1"/>
    </source>
</evidence>
<name>A0A034WCJ1_BACDO</name>
<dbReference type="OrthoDB" id="9856535at2759"/>
<dbReference type="SUPFAM" id="SSF52047">
    <property type="entry name" value="RNI-like"/>
    <property type="match status" value="1"/>
</dbReference>
<dbReference type="Gene3D" id="3.80.10.10">
    <property type="entry name" value="Ribonuclease Inhibitor"/>
    <property type="match status" value="1"/>
</dbReference>
<dbReference type="GeneID" id="105230410"/>
<feature type="domain" description="F-box" evidence="2">
    <location>
        <begin position="64"/>
        <end position="110"/>
    </location>
</feature>
<sequence>MDSGTEEKTPELQNDLPEQRIQRKRRHTDDVEQQNGDTVSNTNYGAVAEYIPAAKVRGVVESNRVGITDFPDELLYEIFKNLDSWSYYVLMHCCNRFYTLLMDRRFWHHIDLSQKLLPLGILEFVMERTHQGTTSIKLRGPSRKYTSAEILKFNKSLADTFALRSTQLSILELRGVTVDLRNVRIVNFPKTLKRLVFKDCNICKPPEEQTVFSGIHTHLVNLEELGIEFCSWFEPYYIMMISKIPSLRWLSLKGCPRLGDFIPYGSMAARFGFKKLEYLDLRFTPITDSDVQCFNVVLTLKELLLECPLNMRANDAKTSLSTKNKNKDSDSKDCQPSTSKASASREDSNSPINSITVEANSNTSGQEEREDTTPEQPACSSPQPSTSSSSSSTSSSSPSSAMNSPFASPSRLALDNPTDNNNAPEPAGNVPSRSRFLPRPDQVIFLDFVNRRPSIRHVRPPPISDNQIDQMIQHPLFWNIINPLGGREASRSSSGSGQVPHFSHHPCCRQYPISDRGICCFGRPQNPVEPGVIWIRIGNRPSENSFVRLSVRNYKKVTDISLHHLVQCSPELIYLDLSGTSVTREGVKRFKAGKPECQIIADHLIETNDPDIPTLD</sequence>
<dbReference type="Gene3D" id="1.20.1280.50">
    <property type="match status" value="1"/>
</dbReference>
<dbReference type="InterPro" id="IPR032675">
    <property type="entry name" value="LRR_dom_sf"/>
</dbReference>